<dbReference type="PANTHER" id="PTHR45990">
    <property type="entry name" value="DNA REPAIR PROTEIN REV1"/>
    <property type="match status" value="1"/>
</dbReference>
<keyword evidence="8" id="KW-0227">DNA damage</keyword>
<dbReference type="SUPFAM" id="SSF56672">
    <property type="entry name" value="DNA/RNA polymerases"/>
    <property type="match status" value="1"/>
</dbReference>
<evidence type="ECO:0000313" key="16">
    <source>
        <dbReference type="EMBL" id="POY70099.1"/>
    </source>
</evidence>
<feature type="compositionally biased region" description="Polar residues" evidence="13">
    <location>
        <begin position="35"/>
        <end position="49"/>
    </location>
</feature>
<dbReference type="GO" id="GO:0042276">
    <property type="term" value="P:error-prone translesion synthesis"/>
    <property type="evidence" value="ECO:0007669"/>
    <property type="project" value="TreeGrafter"/>
</dbReference>
<dbReference type="InterPro" id="IPR038401">
    <property type="entry name" value="Rev1_C_sf"/>
</dbReference>
<dbReference type="InterPro" id="IPR031991">
    <property type="entry name" value="Rev1_C"/>
</dbReference>
<feature type="region of interest" description="Disordered" evidence="13">
    <location>
        <begin position="981"/>
        <end position="1010"/>
    </location>
</feature>
<dbReference type="Pfam" id="PF16589">
    <property type="entry name" value="BRCT_2"/>
    <property type="match status" value="1"/>
</dbReference>
<evidence type="ECO:0000256" key="7">
    <source>
        <dbReference type="ARBA" id="ARBA00022723"/>
    </source>
</evidence>
<feature type="compositionally biased region" description="Polar residues" evidence="13">
    <location>
        <begin position="250"/>
        <end position="267"/>
    </location>
</feature>
<feature type="region of interest" description="Disordered" evidence="13">
    <location>
        <begin position="1"/>
        <end position="54"/>
    </location>
</feature>
<evidence type="ECO:0000256" key="9">
    <source>
        <dbReference type="ARBA" id="ARBA00022842"/>
    </source>
</evidence>
<dbReference type="Pfam" id="PF21999">
    <property type="entry name" value="IMS_HHH_1"/>
    <property type="match status" value="1"/>
</dbReference>
<feature type="domain" description="BRCT" evidence="14">
    <location>
        <begin position="100"/>
        <end position="189"/>
    </location>
</feature>
<dbReference type="InterPro" id="IPR017961">
    <property type="entry name" value="DNA_pol_Y-fam_little_finger"/>
</dbReference>
<comment type="similarity">
    <text evidence="2">Belongs to the DNA polymerase type-Y family.</text>
</comment>
<dbReference type="Pfam" id="PF00817">
    <property type="entry name" value="IMS"/>
    <property type="match status" value="1"/>
</dbReference>
<dbReference type="InterPro" id="IPR001126">
    <property type="entry name" value="UmuC"/>
</dbReference>
<dbReference type="InterPro" id="IPR001357">
    <property type="entry name" value="BRCT_dom"/>
</dbReference>
<dbReference type="Gene3D" id="1.20.58.1280">
    <property type="entry name" value="DNA repair protein Rev1, C-terminal domain"/>
    <property type="match status" value="1"/>
</dbReference>
<dbReference type="Pfam" id="PF16727">
    <property type="entry name" value="REV1_C"/>
    <property type="match status" value="1"/>
</dbReference>
<dbReference type="GO" id="GO:0003887">
    <property type="term" value="F:DNA-directed DNA polymerase activity"/>
    <property type="evidence" value="ECO:0007669"/>
    <property type="project" value="InterPro"/>
</dbReference>
<dbReference type="Gene3D" id="3.40.50.10190">
    <property type="entry name" value="BRCT domain"/>
    <property type="match status" value="1"/>
</dbReference>
<evidence type="ECO:0000256" key="5">
    <source>
        <dbReference type="ARBA" id="ARBA00022679"/>
    </source>
</evidence>
<dbReference type="SMART" id="SM00292">
    <property type="entry name" value="BRCT"/>
    <property type="match status" value="1"/>
</dbReference>
<dbReference type="GO" id="GO:0005634">
    <property type="term" value="C:nucleus"/>
    <property type="evidence" value="ECO:0007669"/>
    <property type="project" value="UniProtKB-SubCell"/>
</dbReference>
<dbReference type="SUPFAM" id="SSF52113">
    <property type="entry name" value="BRCT domain"/>
    <property type="match status" value="1"/>
</dbReference>
<evidence type="ECO:0000256" key="3">
    <source>
        <dbReference type="ARBA" id="ARBA00020399"/>
    </source>
</evidence>
<reference evidence="16 17" key="1">
    <citation type="journal article" date="2018" name="Front. Microbiol.">
        <title>Prospects for Fungal Bioremediation of Acidic Radioactive Waste Sites: Characterization and Genome Sequence of Rhodotorula taiwanensis MD1149.</title>
        <authorList>
            <person name="Tkavc R."/>
            <person name="Matrosova V.Y."/>
            <person name="Grichenko O.E."/>
            <person name="Gostincar C."/>
            <person name="Volpe R.P."/>
            <person name="Klimenkova P."/>
            <person name="Gaidamakova E.K."/>
            <person name="Zhou C.E."/>
            <person name="Stewart B.J."/>
            <person name="Lyman M.G."/>
            <person name="Malfatti S.A."/>
            <person name="Rubinfeld B."/>
            <person name="Courtot M."/>
            <person name="Singh J."/>
            <person name="Dalgard C.L."/>
            <person name="Hamilton T."/>
            <person name="Frey K.G."/>
            <person name="Gunde-Cimerman N."/>
            <person name="Dugan L."/>
            <person name="Daly M.J."/>
        </authorList>
    </citation>
    <scope>NUCLEOTIDE SEQUENCE [LARGE SCALE GENOMIC DNA]</scope>
    <source>
        <strain evidence="16 17">MD1149</strain>
    </source>
</reference>
<protein>
    <recommendedName>
        <fullName evidence="3">DNA repair protein REV1</fullName>
    </recommendedName>
</protein>
<accession>A0A2S5AZZ8</accession>
<keyword evidence="17" id="KW-1185">Reference proteome</keyword>
<dbReference type="Pfam" id="PF11799">
    <property type="entry name" value="IMS_C"/>
    <property type="match status" value="1"/>
</dbReference>
<dbReference type="STRING" id="741276.A0A2S5AZZ8"/>
<keyword evidence="12" id="KW-0539">Nucleus</keyword>
<feature type="region of interest" description="Disordered" evidence="13">
    <location>
        <begin position="848"/>
        <end position="928"/>
    </location>
</feature>
<dbReference type="Proteomes" id="UP000237144">
    <property type="component" value="Unassembled WGS sequence"/>
</dbReference>
<feature type="region of interest" description="Disordered" evidence="13">
    <location>
        <begin position="297"/>
        <end position="353"/>
    </location>
</feature>
<feature type="compositionally biased region" description="Polar residues" evidence="13">
    <location>
        <begin position="333"/>
        <end position="353"/>
    </location>
</feature>
<keyword evidence="9" id="KW-0460">Magnesium</keyword>
<comment type="subcellular location">
    <subcellularLocation>
        <location evidence="1">Nucleus</location>
    </subcellularLocation>
</comment>
<feature type="compositionally biased region" description="Polar residues" evidence="13">
    <location>
        <begin position="303"/>
        <end position="318"/>
    </location>
</feature>
<evidence type="ECO:0000259" key="14">
    <source>
        <dbReference type="PROSITE" id="PS50172"/>
    </source>
</evidence>
<dbReference type="Gene3D" id="3.40.1170.60">
    <property type="match status" value="1"/>
</dbReference>
<dbReference type="GO" id="GO:0003684">
    <property type="term" value="F:damaged DNA binding"/>
    <property type="evidence" value="ECO:0007669"/>
    <property type="project" value="InterPro"/>
</dbReference>
<keyword evidence="10" id="KW-0238">DNA-binding</keyword>
<keyword evidence="5" id="KW-0808">Transferase</keyword>
<dbReference type="Gene3D" id="3.30.1490.100">
    <property type="entry name" value="DNA polymerase, Y-family, little finger domain"/>
    <property type="match status" value="1"/>
</dbReference>
<dbReference type="Gene3D" id="1.10.150.20">
    <property type="entry name" value="5' to 3' exonuclease, C-terminal subdomain"/>
    <property type="match status" value="1"/>
</dbReference>
<evidence type="ECO:0000256" key="2">
    <source>
        <dbReference type="ARBA" id="ARBA00010945"/>
    </source>
</evidence>
<name>A0A2S5AZZ8_9BASI</name>
<evidence type="ECO:0000259" key="15">
    <source>
        <dbReference type="PROSITE" id="PS50173"/>
    </source>
</evidence>
<keyword evidence="11" id="KW-0234">DNA repair</keyword>
<dbReference type="Gene3D" id="3.30.70.270">
    <property type="match status" value="1"/>
</dbReference>
<evidence type="ECO:0000256" key="4">
    <source>
        <dbReference type="ARBA" id="ARBA00022634"/>
    </source>
</evidence>
<dbReference type="GO" id="GO:0017125">
    <property type="term" value="F:deoxycytidyl transferase activity"/>
    <property type="evidence" value="ECO:0007669"/>
    <property type="project" value="TreeGrafter"/>
</dbReference>
<dbReference type="InterPro" id="IPR036420">
    <property type="entry name" value="BRCT_dom_sf"/>
</dbReference>
<dbReference type="Gene3D" id="6.10.250.1490">
    <property type="match status" value="1"/>
</dbReference>
<dbReference type="PANTHER" id="PTHR45990:SF1">
    <property type="entry name" value="DNA REPAIR PROTEIN REV1"/>
    <property type="match status" value="1"/>
</dbReference>
<feature type="region of interest" description="Disordered" evidence="13">
    <location>
        <begin position="225"/>
        <end position="276"/>
    </location>
</feature>
<keyword evidence="4" id="KW-0237">DNA synthesis</keyword>
<organism evidence="16 17">
    <name type="scientific">Rhodotorula taiwanensis</name>
    <dbReference type="NCBI Taxonomy" id="741276"/>
    <lineage>
        <taxon>Eukaryota</taxon>
        <taxon>Fungi</taxon>
        <taxon>Dikarya</taxon>
        <taxon>Basidiomycota</taxon>
        <taxon>Pucciniomycotina</taxon>
        <taxon>Microbotryomycetes</taxon>
        <taxon>Sporidiobolales</taxon>
        <taxon>Sporidiobolaceae</taxon>
        <taxon>Rhodotorula</taxon>
    </lineage>
</organism>
<evidence type="ECO:0000256" key="12">
    <source>
        <dbReference type="ARBA" id="ARBA00023242"/>
    </source>
</evidence>
<evidence type="ECO:0000256" key="11">
    <source>
        <dbReference type="ARBA" id="ARBA00023204"/>
    </source>
</evidence>
<evidence type="ECO:0000256" key="1">
    <source>
        <dbReference type="ARBA" id="ARBA00004123"/>
    </source>
</evidence>
<evidence type="ECO:0000256" key="8">
    <source>
        <dbReference type="ARBA" id="ARBA00022763"/>
    </source>
</evidence>
<feature type="domain" description="UmuC" evidence="15">
    <location>
        <begin position="436"/>
        <end position="626"/>
    </location>
</feature>
<dbReference type="FunFam" id="3.30.1490.100:FF:000001">
    <property type="entry name" value="DNA repair protein REV1"/>
    <property type="match status" value="1"/>
</dbReference>
<dbReference type="PROSITE" id="PS50173">
    <property type="entry name" value="UMUC"/>
    <property type="match status" value="1"/>
</dbReference>
<dbReference type="OrthoDB" id="427711at2759"/>
<evidence type="ECO:0000256" key="10">
    <source>
        <dbReference type="ARBA" id="ARBA00023125"/>
    </source>
</evidence>
<dbReference type="GO" id="GO:0046872">
    <property type="term" value="F:metal ion binding"/>
    <property type="evidence" value="ECO:0007669"/>
    <property type="project" value="UniProtKB-KW"/>
</dbReference>
<dbReference type="CDD" id="cd17719">
    <property type="entry name" value="BRCT_Rev1"/>
    <property type="match status" value="1"/>
</dbReference>
<dbReference type="PROSITE" id="PS50172">
    <property type="entry name" value="BRCT"/>
    <property type="match status" value="1"/>
</dbReference>
<dbReference type="InterPro" id="IPR043502">
    <property type="entry name" value="DNA/RNA_pol_sf"/>
</dbReference>
<feature type="compositionally biased region" description="Basic and acidic residues" evidence="13">
    <location>
        <begin position="866"/>
        <end position="875"/>
    </location>
</feature>
<feature type="region of interest" description="Disordered" evidence="13">
    <location>
        <begin position="1076"/>
        <end position="1100"/>
    </location>
</feature>
<dbReference type="InterPro" id="IPR036775">
    <property type="entry name" value="DNA_pol_Y-fam_lit_finger_sf"/>
</dbReference>
<dbReference type="InterPro" id="IPR043128">
    <property type="entry name" value="Rev_trsase/Diguanyl_cyclase"/>
</dbReference>
<sequence>MMSGQLQKRPRAAQDGPGPSAMAPPPAKRRAEVGTSGTDQSSPPTNDASSVKDGAIDEGEDYRDQDFYEPVKFGEFGKYMRNKRRKLKVQNAALLEDGNARPQIFKNLRVYVNGFTESITLPELTELLVRHGGEYVPYLDKKGLVTHIIATNLTPSKRKEFAKYKVATPNWLVESAEQGRLLDWREYSLLGAKAQYESGATFGEGTLASEEAARLGTQTGQRSLFSMGVGRHGKPPAGSLAVSNGDDRPTASTSGRPPHPTVSTSKNVETRESLAERGARLAREALRAQAAGPLHSFFAQSPGAPNTGTIPASTSKSVSVELPAAPTRPITPAKSTSTLPATTDSPTKPNALTRSWLPSKERNERTAALLKDEDWLAKHTSASPDFLAGYFAQSRLHWISSFKEELKDLIATKQQGKDLPKRRGKLTGGAVDGRTIIHVDFDCFFVSAGLTSRPELRGKPVAVCHARGKGEAASSTSEIASCSYEARAAGVRNGMSLGRARDFCPEIQTMPFEFELYRSITLKFYEILLSHAAYIQVVSMDECLAEVDVPPTIFRDQDPALDLARRIRREVYDATGCQASIGISHNILLARLAMRKAKPANIFHLFPEDVDEFLLPLDVDALPGIGWSLREKLQRELGIKTIRDLRQAAPAKLADAIGRGNSKKFTSFAFGVDDAELESQKLRQSVSTEVNYGIRFGPGRVDQVERFVRELGDETAKRLRTAGLKARQIVLHVMIRHPDAPVDTPKFLGHGHVNQENRTSALSGSGGGGGATDDGGVVGEVAWRLMSSIGAPAHELRGFGIQLTKLERDGVSVETVHEKGQSRLSFKPRAVLAAAVANEAAQAAVVSSSTNAEIATAGSRVTSGPAKDRPTRRDVIPPAAKAGQPDTLVLDSDSSEAESRPDHKHTRGMDMAATRLRPRSRQSSRSVEPYIPTMFKPTKKSARAAPKSASQAAPEELLYYGIDPETFMSFDRALQAEILADARRSKPPPGKAKTKNARKTAAVAPTKQQSAPPEIIVLPASPAEVTDSQIRAMQYDPEIFRELGKATQAEQVELHRARQARTVTGDRTARLHRNDPTAYRRNRPPVKDVTVRPPPRFQGQTELSGILDRLELWMGTATDRAPDRGDVDALGRYIEKCAAREHGHNLAQATEVMQWWRYLIDSTFPPAADRPDDGGIEGLWRSGYQSVVERLDRVVEKATGQRLRL</sequence>
<keyword evidence="6" id="KW-0548">Nucleotidyltransferase</keyword>
<dbReference type="GO" id="GO:0070987">
    <property type="term" value="P:error-free translesion synthesis"/>
    <property type="evidence" value="ECO:0007669"/>
    <property type="project" value="TreeGrafter"/>
</dbReference>
<evidence type="ECO:0000256" key="13">
    <source>
        <dbReference type="SAM" id="MobiDB-lite"/>
    </source>
</evidence>
<keyword evidence="7" id="KW-0479">Metal-binding</keyword>
<dbReference type="InterPro" id="IPR053848">
    <property type="entry name" value="IMS_HHH_1"/>
</dbReference>
<proteinExistence type="inferred from homology"/>
<evidence type="ECO:0000313" key="17">
    <source>
        <dbReference type="Proteomes" id="UP000237144"/>
    </source>
</evidence>
<comment type="caution">
    <text evidence="16">The sequence shown here is derived from an EMBL/GenBank/DDBJ whole genome shotgun (WGS) entry which is preliminary data.</text>
</comment>
<dbReference type="AlphaFoldDB" id="A0A2S5AZZ8"/>
<dbReference type="GO" id="GO:0006281">
    <property type="term" value="P:DNA repair"/>
    <property type="evidence" value="ECO:0007669"/>
    <property type="project" value="UniProtKB-KW"/>
</dbReference>
<gene>
    <name evidence="16" type="ORF">BMF94_6873</name>
</gene>
<dbReference type="EMBL" id="PJQD01000145">
    <property type="protein sequence ID" value="POY70099.1"/>
    <property type="molecule type" value="Genomic_DNA"/>
</dbReference>
<evidence type="ECO:0000256" key="6">
    <source>
        <dbReference type="ARBA" id="ARBA00022695"/>
    </source>
</evidence>